<dbReference type="EMBL" id="LN614827">
    <property type="protein sequence ID" value="CEG58977.1"/>
    <property type="molecule type" value="Genomic_DNA"/>
</dbReference>
<organism evidence="1 2">
    <name type="scientific">Legionella fallonii LLAP-10</name>
    <dbReference type="NCBI Taxonomy" id="1212491"/>
    <lineage>
        <taxon>Bacteria</taxon>
        <taxon>Pseudomonadati</taxon>
        <taxon>Pseudomonadota</taxon>
        <taxon>Gammaproteobacteria</taxon>
        <taxon>Legionellales</taxon>
        <taxon>Legionellaceae</taxon>
        <taxon>Legionella</taxon>
    </lineage>
</organism>
<dbReference type="GO" id="GO:0051996">
    <property type="term" value="F:squalene synthase [NAD(P)H] activity"/>
    <property type="evidence" value="ECO:0007669"/>
    <property type="project" value="InterPro"/>
</dbReference>
<dbReference type="InterPro" id="IPR008949">
    <property type="entry name" value="Isoprenoid_synthase_dom_sf"/>
</dbReference>
<proteinExistence type="predicted"/>
<gene>
    <name evidence="1" type="ORF">LFA_3652</name>
</gene>
<dbReference type="AlphaFoldDB" id="A0A098GAG8"/>
<evidence type="ECO:0000313" key="2">
    <source>
        <dbReference type="Proteomes" id="UP000032430"/>
    </source>
</evidence>
<name>A0A098GAG8_9GAMM</name>
<dbReference type="SFLD" id="SFLDS00005">
    <property type="entry name" value="Isoprenoid_Synthase_Type_I"/>
    <property type="match status" value="1"/>
</dbReference>
<dbReference type="PANTHER" id="PTHR11626:SF2">
    <property type="entry name" value="SQUALENE SYNTHASE"/>
    <property type="match status" value="1"/>
</dbReference>
<dbReference type="SFLD" id="SFLDG01018">
    <property type="entry name" value="Squalene/Phytoene_Synthase_Lik"/>
    <property type="match status" value="1"/>
</dbReference>
<dbReference type="EC" id="2.5.1.32" evidence="1"/>
<reference evidence="2" key="1">
    <citation type="submission" date="2014-09" db="EMBL/GenBank/DDBJ databases">
        <authorList>
            <person name="Gomez-Valero L."/>
        </authorList>
    </citation>
    <scope>NUCLEOTIDE SEQUENCE [LARGE SCALE GENOMIC DNA]</scope>
    <source>
        <strain evidence="2">ATCC700992</strain>
    </source>
</reference>
<dbReference type="Proteomes" id="UP000032430">
    <property type="component" value="Chromosome I"/>
</dbReference>
<accession>A0A098GAG8</accession>
<dbReference type="InterPro" id="IPR002060">
    <property type="entry name" value="Squ/phyt_synthse"/>
</dbReference>
<dbReference type="RefSeq" id="WP_052674027.1">
    <property type="nucleotide sequence ID" value="NZ_LN614827.1"/>
</dbReference>
<dbReference type="KEGG" id="lfa:LFA_3652"/>
<dbReference type="Pfam" id="PF00494">
    <property type="entry name" value="SQS_PSY"/>
    <property type="match status" value="1"/>
</dbReference>
<dbReference type="InterPro" id="IPR044844">
    <property type="entry name" value="Trans_IPPS_euk-type"/>
</dbReference>
<dbReference type="STRING" id="1212491.LFA_3652"/>
<protein>
    <submittedName>
        <fullName evidence="1">Phytoene synthase</fullName>
        <ecNumber evidence="1">2.5.1.32</ecNumber>
    </submittedName>
</protein>
<dbReference type="SUPFAM" id="SSF48576">
    <property type="entry name" value="Terpenoid synthases"/>
    <property type="match status" value="1"/>
</dbReference>
<dbReference type="GO" id="GO:0045338">
    <property type="term" value="P:farnesyl diphosphate metabolic process"/>
    <property type="evidence" value="ECO:0007669"/>
    <property type="project" value="InterPro"/>
</dbReference>
<keyword evidence="2" id="KW-1185">Reference proteome</keyword>
<dbReference type="HOGENOM" id="CLU_031981_1_1_6"/>
<evidence type="ECO:0000313" key="1">
    <source>
        <dbReference type="EMBL" id="CEG58977.1"/>
    </source>
</evidence>
<dbReference type="Gene3D" id="1.10.600.10">
    <property type="entry name" value="Farnesyl Diphosphate Synthase"/>
    <property type="match status" value="1"/>
</dbReference>
<keyword evidence="1" id="KW-0808">Transferase</keyword>
<dbReference type="PANTHER" id="PTHR11626">
    <property type="entry name" value="FARNESYL-DIPHOSPHATE FARNESYLTRANSFERASE"/>
    <property type="match status" value="1"/>
</dbReference>
<sequence>MESAGKKQSQNKQLSQRNILFWPLLKSVSRSFYLSLRYLPNAVRLPLSLAYLLARVTDTLADYSTIPVMFRKEMMAQLKILVSEPSHFFLLSEVNQNVKPYLSHFSDSDRALIENIPFLFELLHEQSAQDKIYIQDVLNKIIEGQLIDLNYFDSQKGIVHFSTDEELDNYLYLVAGCVGEFWTKLCCSYIPGYTKDNLSSLLLKAINFGKALQLTNILRDLPCDLANGRLYLPYQGSCSQDNLEQFVNELSIKESALIERWRSQALDYLSDAALYIQAVNNRRVKFACLVPYFIAKETLNTLKDLSYIAKRQAIKISRKQVYLYLWKALYTRNVATN</sequence>